<reference evidence="1" key="1">
    <citation type="journal article" date="2020" name="Cell">
        <title>Large-Scale Comparative Analyses of Tick Genomes Elucidate Their Genetic Diversity and Vector Capacities.</title>
        <authorList>
            <consortium name="Tick Genome and Microbiome Consortium (TIGMIC)"/>
            <person name="Jia N."/>
            <person name="Wang J."/>
            <person name="Shi W."/>
            <person name="Du L."/>
            <person name="Sun Y."/>
            <person name="Zhan W."/>
            <person name="Jiang J.F."/>
            <person name="Wang Q."/>
            <person name="Zhang B."/>
            <person name="Ji P."/>
            <person name="Bell-Sakyi L."/>
            <person name="Cui X.M."/>
            <person name="Yuan T.T."/>
            <person name="Jiang B.G."/>
            <person name="Yang W.F."/>
            <person name="Lam T.T."/>
            <person name="Chang Q.C."/>
            <person name="Ding S.J."/>
            <person name="Wang X.J."/>
            <person name="Zhu J.G."/>
            <person name="Ruan X.D."/>
            <person name="Zhao L."/>
            <person name="Wei J.T."/>
            <person name="Ye R.Z."/>
            <person name="Que T.C."/>
            <person name="Du C.H."/>
            <person name="Zhou Y.H."/>
            <person name="Cheng J.X."/>
            <person name="Dai P.F."/>
            <person name="Guo W.B."/>
            <person name="Han X.H."/>
            <person name="Huang E.J."/>
            <person name="Li L.F."/>
            <person name="Wei W."/>
            <person name="Gao Y.C."/>
            <person name="Liu J.Z."/>
            <person name="Shao H.Z."/>
            <person name="Wang X."/>
            <person name="Wang C.C."/>
            <person name="Yang T.C."/>
            <person name="Huo Q.B."/>
            <person name="Li W."/>
            <person name="Chen H.Y."/>
            <person name="Chen S.E."/>
            <person name="Zhou L.G."/>
            <person name="Ni X.B."/>
            <person name="Tian J.H."/>
            <person name="Sheng Y."/>
            <person name="Liu T."/>
            <person name="Pan Y.S."/>
            <person name="Xia L.Y."/>
            <person name="Li J."/>
            <person name="Zhao F."/>
            <person name="Cao W.C."/>
        </authorList>
    </citation>
    <scope>NUCLEOTIDE SEQUENCE</scope>
    <source>
        <strain evidence="1">Rsan-2018</strain>
    </source>
</reference>
<evidence type="ECO:0000313" key="2">
    <source>
        <dbReference type="Proteomes" id="UP000821837"/>
    </source>
</evidence>
<proteinExistence type="predicted"/>
<dbReference type="VEuPathDB" id="VectorBase:RSAN_043695"/>
<dbReference type="EMBL" id="JABSTV010001255">
    <property type="protein sequence ID" value="KAH7936426.1"/>
    <property type="molecule type" value="Genomic_DNA"/>
</dbReference>
<dbReference type="AlphaFoldDB" id="A0A9D4PEP7"/>
<name>A0A9D4PEP7_RHISA</name>
<sequence length="91" mass="10047">MGKSSRGDLHVFRVLCQAIGETVVSNSGPIELELVVRESNGRRLANISSLDVLWELSDYRLAQLDSHRDVTSHVDGSAGYRRTSKGLFAFV</sequence>
<comment type="caution">
    <text evidence="1">The sequence shown here is derived from an EMBL/GenBank/DDBJ whole genome shotgun (WGS) entry which is preliminary data.</text>
</comment>
<evidence type="ECO:0000313" key="1">
    <source>
        <dbReference type="EMBL" id="KAH7936426.1"/>
    </source>
</evidence>
<dbReference type="Pfam" id="PF26184">
    <property type="entry name" value="Ig_NUP210_8th"/>
    <property type="match status" value="1"/>
</dbReference>
<dbReference type="Proteomes" id="UP000821837">
    <property type="component" value="Unassembled WGS sequence"/>
</dbReference>
<protein>
    <submittedName>
        <fullName evidence="1">Uncharacterized protein</fullName>
    </submittedName>
</protein>
<accession>A0A9D4PEP7</accession>
<keyword evidence="2" id="KW-1185">Reference proteome</keyword>
<gene>
    <name evidence="1" type="ORF">HPB52_023411</name>
</gene>
<reference evidence="1" key="2">
    <citation type="submission" date="2021-09" db="EMBL/GenBank/DDBJ databases">
        <authorList>
            <person name="Jia N."/>
            <person name="Wang J."/>
            <person name="Shi W."/>
            <person name="Du L."/>
            <person name="Sun Y."/>
            <person name="Zhan W."/>
            <person name="Jiang J."/>
            <person name="Wang Q."/>
            <person name="Zhang B."/>
            <person name="Ji P."/>
            <person name="Sakyi L.B."/>
            <person name="Cui X."/>
            <person name="Yuan T."/>
            <person name="Jiang B."/>
            <person name="Yang W."/>
            <person name="Lam T.T.-Y."/>
            <person name="Chang Q."/>
            <person name="Ding S."/>
            <person name="Wang X."/>
            <person name="Zhu J."/>
            <person name="Ruan X."/>
            <person name="Zhao L."/>
            <person name="Wei J."/>
            <person name="Que T."/>
            <person name="Du C."/>
            <person name="Cheng J."/>
            <person name="Dai P."/>
            <person name="Han X."/>
            <person name="Huang E."/>
            <person name="Gao Y."/>
            <person name="Liu J."/>
            <person name="Shao H."/>
            <person name="Ye R."/>
            <person name="Li L."/>
            <person name="Wei W."/>
            <person name="Wang X."/>
            <person name="Wang C."/>
            <person name="Huo Q."/>
            <person name="Li W."/>
            <person name="Guo W."/>
            <person name="Chen H."/>
            <person name="Chen S."/>
            <person name="Zhou L."/>
            <person name="Zhou L."/>
            <person name="Ni X."/>
            <person name="Tian J."/>
            <person name="Zhou Y."/>
            <person name="Sheng Y."/>
            <person name="Liu T."/>
            <person name="Pan Y."/>
            <person name="Xia L."/>
            <person name="Li J."/>
            <person name="Zhao F."/>
            <person name="Cao W."/>
        </authorList>
    </citation>
    <scope>NUCLEOTIDE SEQUENCE</scope>
    <source>
        <strain evidence="1">Rsan-2018</strain>
        <tissue evidence="1">Larvae</tissue>
    </source>
</reference>
<organism evidence="1 2">
    <name type="scientific">Rhipicephalus sanguineus</name>
    <name type="common">Brown dog tick</name>
    <name type="synonym">Ixodes sanguineus</name>
    <dbReference type="NCBI Taxonomy" id="34632"/>
    <lineage>
        <taxon>Eukaryota</taxon>
        <taxon>Metazoa</taxon>
        <taxon>Ecdysozoa</taxon>
        <taxon>Arthropoda</taxon>
        <taxon>Chelicerata</taxon>
        <taxon>Arachnida</taxon>
        <taxon>Acari</taxon>
        <taxon>Parasitiformes</taxon>
        <taxon>Ixodida</taxon>
        <taxon>Ixodoidea</taxon>
        <taxon>Ixodidae</taxon>
        <taxon>Rhipicephalinae</taxon>
        <taxon>Rhipicephalus</taxon>
        <taxon>Rhipicephalus</taxon>
    </lineage>
</organism>